<evidence type="ECO:0000313" key="16">
    <source>
        <dbReference type="EMBL" id="EGN99823.1"/>
    </source>
</evidence>
<evidence type="ECO:0000256" key="8">
    <source>
        <dbReference type="ARBA" id="ARBA00022918"/>
    </source>
</evidence>
<dbReference type="InterPro" id="IPR056924">
    <property type="entry name" value="SH3_Tf2-1"/>
</dbReference>
<dbReference type="Pfam" id="PF17919">
    <property type="entry name" value="RT_RNaseH_2"/>
    <property type="match status" value="1"/>
</dbReference>
<gene>
    <name evidence="16" type="ORF">SERLA73DRAFT_30572</name>
</gene>
<dbReference type="InterPro" id="IPR012337">
    <property type="entry name" value="RNaseH-like_sf"/>
</dbReference>
<dbReference type="CDD" id="cd00024">
    <property type="entry name" value="CD_CSD"/>
    <property type="match status" value="1"/>
</dbReference>
<dbReference type="InParanoid" id="F8PVK6"/>
<dbReference type="GO" id="GO:0003677">
    <property type="term" value="F:DNA binding"/>
    <property type="evidence" value="ECO:0007669"/>
    <property type="project" value="UniProtKB-KW"/>
</dbReference>
<keyword evidence="5" id="KW-0460">Magnesium</keyword>
<keyword evidence="7" id="KW-0229">DNA integration</keyword>
<dbReference type="GO" id="GO:0006508">
    <property type="term" value="P:proteolysis"/>
    <property type="evidence" value="ECO:0007669"/>
    <property type="project" value="UniProtKB-KW"/>
</dbReference>
<accession>F8PVK6</accession>
<keyword evidence="1" id="KW-0645">Protease</keyword>
<dbReference type="PANTHER" id="PTHR37984">
    <property type="entry name" value="PROTEIN CBG26694"/>
    <property type="match status" value="1"/>
</dbReference>
<dbReference type="Pfam" id="PF00385">
    <property type="entry name" value="Chromo"/>
    <property type="match status" value="1"/>
</dbReference>
<dbReference type="InterPro" id="IPR000477">
    <property type="entry name" value="RT_dom"/>
</dbReference>
<evidence type="ECO:0000256" key="9">
    <source>
        <dbReference type="ARBA" id="ARBA00022932"/>
    </source>
</evidence>
<dbReference type="InterPro" id="IPR036397">
    <property type="entry name" value="RNaseH_sf"/>
</dbReference>
<dbReference type="GO" id="GO:0006310">
    <property type="term" value="P:DNA recombination"/>
    <property type="evidence" value="ECO:0007669"/>
    <property type="project" value="UniProtKB-KW"/>
</dbReference>
<evidence type="ECO:0000256" key="4">
    <source>
        <dbReference type="ARBA" id="ARBA00022801"/>
    </source>
</evidence>
<dbReference type="Pfam" id="PF00078">
    <property type="entry name" value="RVT_1"/>
    <property type="match status" value="1"/>
</dbReference>
<dbReference type="Gene3D" id="3.30.70.270">
    <property type="match status" value="2"/>
</dbReference>
<dbReference type="AlphaFoldDB" id="F8PVK6"/>
<evidence type="ECO:0000256" key="6">
    <source>
        <dbReference type="ARBA" id="ARBA00022884"/>
    </source>
</evidence>
<dbReference type="InterPro" id="IPR023780">
    <property type="entry name" value="Chromo_domain"/>
</dbReference>
<dbReference type="Gene3D" id="2.40.50.40">
    <property type="match status" value="1"/>
</dbReference>
<dbReference type="Gene3D" id="3.30.420.10">
    <property type="entry name" value="Ribonuclease H-like superfamily/Ribonuclease H"/>
    <property type="match status" value="1"/>
</dbReference>
<keyword evidence="3" id="KW-0064">Aspartyl protease</keyword>
<dbReference type="GO" id="GO:0003964">
    <property type="term" value="F:RNA-directed DNA polymerase activity"/>
    <property type="evidence" value="ECO:0007669"/>
    <property type="project" value="UniProtKB-KW"/>
</dbReference>
<evidence type="ECO:0000313" key="17">
    <source>
        <dbReference type="Proteomes" id="UP000008063"/>
    </source>
</evidence>
<evidence type="ECO:0000256" key="1">
    <source>
        <dbReference type="ARBA" id="ARBA00022670"/>
    </source>
</evidence>
<dbReference type="Pfam" id="PF17921">
    <property type="entry name" value="Integrase_H2C2"/>
    <property type="match status" value="1"/>
</dbReference>
<dbReference type="HOGENOM" id="CLU_000384_38_1_1"/>
<dbReference type="GO" id="GO:0005634">
    <property type="term" value="C:nucleus"/>
    <property type="evidence" value="ECO:0007669"/>
    <property type="project" value="UniProtKB-ARBA"/>
</dbReference>
<evidence type="ECO:0008006" key="18">
    <source>
        <dbReference type="Google" id="ProtNLM"/>
    </source>
</evidence>
<dbReference type="Pfam" id="PF24626">
    <property type="entry name" value="SH3_Tf2-1"/>
    <property type="match status" value="1"/>
</dbReference>
<feature type="non-terminal residue" evidence="16">
    <location>
        <position position="756"/>
    </location>
</feature>
<dbReference type="InterPro" id="IPR016197">
    <property type="entry name" value="Chromo-like_dom_sf"/>
</dbReference>
<dbReference type="GO" id="GO:0015074">
    <property type="term" value="P:DNA integration"/>
    <property type="evidence" value="ECO:0007669"/>
    <property type="project" value="UniProtKB-KW"/>
</dbReference>
<organism evidence="17">
    <name type="scientific">Serpula lacrymans var. lacrymans (strain S7.3)</name>
    <name type="common">Dry rot fungus</name>
    <dbReference type="NCBI Taxonomy" id="936435"/>
    <lineage>
        <taxon>Eukaryota</taxon>
        <taxon>Fungi</taxon>
        <taxon>Dikarya</taxon>
        <taxon>Basidiomycota</taxon>
        <taxon>Agaricomycotina</taxon>
        <taxon>Agaricomycetes</taxon>
        <taxon>Agaricomycetidae</taxon>
        <taxon>Boletales</taxon>
        <taxon>Coniophorineae</taxon>
        <taxon>Serpulaceae</taxon>
        <taxon>Serpula</taxon>
    </lineage>
</organism>
<evidence type="ECO:0000256" key="11">
    <source>
        <dbReference type="ARBA" id="ARBA00023172"/>
    </source>
</evidence>
<protein>
    <recommendedName>
        <fullName evidence="18">Reverse transcriptase</fullName>
    </recommendedName>
</protein>
<feature type="domain" description="Reverse transcriptase" evidence="14">
    <location>
        <begin position="1"/>
        <end position="139"/>
    </location>
</feature>
<dbReference type="PROSITE" id="PS50994">
    <property type="entry name" value="INTEGRASE"/>
    <property type="match status" value="1"/>
</dbReference>
<name>F8PVK6_SERL3</name>
<keyword evidence="12" id="KW-0511">Multifunctional enzyme</keyword>
<dbReference type="GO" id="GO:0004190">
    <property type="term" value="F:aspartic-type endopeptidase activity"/>
    <property type="evidence" value="ECO:0007669"/>
    <property type="project" value="UniProtKB-KW"/>
</dbReference>
<dbReference type="FunFam" id="3.30.70.270:FF:000020">
    <property type="entry name" value="Transposon Tf2-6 polyprotein-like Protein"/>
    <property type="match status" value="1"/>
</dbReference>
<dbReference type="PROSITE" id="PS50013">
    <property type="entry name" value="CHROMO_2"/>
    <property type="match status" value="1"/>
</dbReference>
<keyword evidence="8" id="KW-0695">RNA-directed DNA polymerase</keyword>
<dbReference type="GO" id="GO:0003887">
    <property type="term" value="F:DNA-directed DNA polymerase activity"/>
    <property type="evidence" value="ECO:0007669"/>
    <property type="project" value="UniProtKB-KW"/>
</dbReference>
<dbReference type="Proteomes" id="UP000008063">
    <property type="component" value="Unassembled WGS sequence"/>
</dbReference>
<evidence type="ECO:0000256" key="7">
    <source>
        <dbReference type="ARBA" id="ARBA00022908"/>
    </source>
</evidence>
<dbReference type="SUPFAM" id="SSF56672">
    <property type="entry name" value="DNA/RNA polymerases"/>
    <property type="match status" value="1"/>
</dbReference>
<dbReference type="Gene3D" id="3.10.20.370">
    <property type="match status" value="1"/>
</dbReference>
<keyword evidence="11" id="KW-0233">DNA recombination</keyword>
<evidence type="ECO:0000256" key="10">
    <source>
        <dbReference type="ARBA" id="ARBA00023125"/>
    </source>
</evidence>
<sequence length="756" mass="88438">SRYTLPLISELIDKLKGANYFTKLDVRWGYNNVRIQEGDEHKAAFRTNRGLFEPLVMFFGLTNSPATFQTMMDHLLRELITEGKVIVYLDDIMIFTETLEEHRQIVTKVLRILQQNQLYLKPEKCEFEKQEVEYLGMIISKDTIQLQSFLGFSNFYRQFVKDYGRIAKPLTVLTGKVDWTWKDEQETSFETLKKTLTTAPTLAIPNDDDPFKLETDASDFAVGAVLSQKQNDKFRPIAFLSKALTAAERNYEIYDKEMLAVMTALDEWRHHLVGSKHPFTIFTDHQNLLYFRQPQKYNRRQAQWSSQLADYNFKMEHVKGNQNTKADLLSRRIDHPKGTNNNEDQILLPDVHFELLDTNEGYLPDIHQSFQKQDDVVKKNLKEKPDTWKMKDRIVWIKRESTTGSYPIPLADRVYVPRNHELRARILKDHHDEALAGHPGERTMFERVNRELWWPSLRTDIRRYVRGCESYVIRLHGIPEKIVSDRGPQFMSRFTKDFYDLMGITPGLSTGYHPQTDGQSERINQDLEHYLRVFINHRQDDWADWLSIAEFTYNNHLHTATNQTPFFLNYGLHPRTNITTTLSPRSASAAEFSEQMKKLHDITKSSLLVANENLKKYYDRKKSPSRKYQAGDKVWLEGHNITTDRPMKKLDDKRFGPFKITQKVGPSAYQLDIPKSWKSIHPVFNEAILSPYHAPEFLNQPISSRPPPEIVEGTDEYEVESIIASRPTKLKGSKLDYLIHWHGYPVSERTWEPDTN</sequence>
<dbReference type="GO" id="GO:0046872">
    <property type="term" value="F:metal ion binding"/>
    <property type="evidence" value="ECO:0007669"/>
    <property type="project" value="UniProtKB-KW"/>
</dbReference>
<dbReference type="SUPFAM" id="SSF54160">
    <property type="entry name" value="Chromo domain-like"/>
    <property type="match status" value="1"/>
</dbReference>
<feature type="non-terminal residue" evidence="16">
    <location>
        <position position="1"/>
    </location>
</feature>
<evidence type="ECO:0000256" key="2">
    <source>
        <dbReference type="ARBA" id="ARBA00022723"/>
    </source>
</evidence>
<feature type="domain" description="Integrase catalytic" evidence="15">
    <location>
        <begin position="472"/>
        <end position="573"/>
    </location>
</feature>
<dbReference type="InterPro" id="IPR001584">
    <property type="entry name" value="Integrase_cat-core"/>
</dbReference>
<dbReference type="InterPro" id="IPR043128">
    <property type="entry name" value="Rev_trsase/Diguanyl_cyclase"/>
</dbReference>
<keyword evidence="6" id="KW-0694">RNA-binding</keyword>
<dbReference type="InterPro" id="IPR000953">
    <property type="entry name" value="Chromo/chromo_shadow_dom"/>
</dbReference>
<feature type="domain" description="Chromo" evidence="13">
    <location>
        <begin position="717"/>
        <end position="756"/>
    </location>
</feature>
<dbReference type="InterPro" id="IPR050951">
    <property type="entry name" value="Retrovirus_Pol_polyprotein"/>
</dbReference>
<keyword evidence="4" id="KW-0378">Hydrolase</keyword>
<dbReference type="PANTHER" id="PTHR37984:SF5">
    <property type="entry name" value="PROTEIN NYNRIN-LIKE"/>
    <property type="match status" value="1"/>
</dbReference>
<dbReference type="CDD" id="cd09274">
    <property type="entry name" value="RNase_HI_RT_Ty3"/>
    <property type="match status" value="1"/>
</dbReference>
<dbReference type="STRING" id="936435.F8PVK6"/>
<dbReference type="FunCoup" id="F8PVK6">
    <property type="interactions" value="2"/>
</dbReference>
<dbReference type="OMA" id="PIGHFEY"/>
<dbReference type="CDD" id="cd01647">
    <property type="entry name" value="RT_LTR"/>
    <property type="match status" value="1"/>
</dbReference>
<evidence type="ECO:0000256" key="5">
    <source>
        <dbReference type="ARBA" id="ARBA00022842"/>
    </source>
</evidence>
<dbReference type="InterPro" id="IPR041577">
    <property type="entry name" value="RT_RNaseH_2"/>
</dbReference>
<evidence type="ECO:0000259" key="13">
    <source>
        <dbReference type="PROSITE" id="PS50013"/>
    </source>
</evidence>
<evidence type="ECO:0000259" key="14">
    <source>
        <dbReference type="PROSITE" id="PS50878"/>
    </source>
</evidence>
<keyword evidence="10" id="KW-0238">DNA-binding</keyword>
<evidence type="ECO:0000256" key="12">
    <source>
        <dbReference type="ARBA" id="ARBA00023268"/>
    </source>
</evidence>
<dbReference type="GO" id="GO:0003723">
    <property type="term" value="F:RNA binding"/>
    <property type="evidence" value="ECO:0007669"/>
    <property type="project" value="UniProtKB-KW"/>
</dbReference>
<dbReference type="EMBL" id="GL945479">
    <property type="protein sequence ID" value="EGN99823.1"/>
    <property type="molecule type" value="Genomic_DNA"/>
</dbReference>
<dbReference type="GO" id="GO:0006338">
    <property type="term" value="P:chromatin remodeling"/>
    <property type="evidence" value="ECO:0007669"/>
    <property type="project" value="UniProtKB-ARBA"/>
</dbReference>
<dbReference type="FunFam" id="3.10.20.370:FF:000003">
    <property type="entry name" value="Transposon Tf2-6 polyprotein"/>
    <property type="match status" value="1"/>
</dbReference>
<keyword evidence="2" id="KW-0479">Metal-binding</keyword>
<dbReference type="PROSITE" id="PS50878">
    <property type="entry name" value="RT_POL"/>
    <property type="match status" value="1"/>
</dbReference>
<evidence type="ECO:0000256" key="3">
    <source>
        <dbReference type="ARBA" id="ARBA00022750"/>
    </source>
</evidence>
<keyword evidence="9" id="KW-0548">Nucleotidyltransferase</keyword>
<dbReference type="InterPro" id="IPR043502">
    <property type="entry name" value="DNA/RNA_pol_sf"/>
</dbReference>
<keyword evidence="17" id="KW-1185">Reference proteome</keyword>
<keyword evidence="9" id="KW-0808">Transferase</keyword>
<keyword evidence="9" id="KW-0239">DNA-directed DNA polymerase</keyword>
<dbReference type="OrthoDB" id="3218226at2759"/>
<dbReference type="InterPro" id="IPR041588">
    <property type="entry name" value="Integrase_H2C2"/>
</dbReference>
<dbReference type="SUPFAM" id="SSF53098">
    <property type="entry name" value="Ribonuclease H-like"/>
    <property type="match status" value="1"/>
</dbReference>
<reference evidence="17" key="1">
    <citation type="journal article" date="2011" name="Science">
        <title>The plant cell wall-decomposing machinery underlies the functional diversity of forest fungi.</title>
        <authorList>
            <person name="Eastwood D.C."/>
            <person name="Floudas D."/>
            <person name="Binder M."/>
            <person name="Majcherczyk A."/>
            <person name="Schneider P."/>
            <person name="Aerts A."/>
            <person name="Asiegbu F.O."/>
            <person name="Baker S.E."/>
            <person name="Barry K."/>
            <person name="Bendiksby M."/>
            <person name="Blumentritt M."/>
            <person name="Coutinho P.M."/>
            <person name="Cullen D."/>
            <person name="de Vries R.P."/>
            <person name="Gathman A."/>
            <person name="Goodell B."/>
            <person name="Henrissat B."/>
            <person name="Ihrmark K."/>
            <person name="Kauserud H."/>
            <person name="Kohler A."/>
            <person name="LaButti K."/>
            <person name="Lapidus A."/>
            <person name="Lavin J.L."/>
            <person name="Lee Y.-H."/>
            <person name="Lindquist E."/>
            <person name="Lilly W."/>
            <person name="Lucas S."/>
            <person name="Morin E."/>
            <person name="Murat C."/>
            <person name="Oguiza J.A."/>
            <person name="Park J."/>
            <person name="Pisabarro A.G."/>
            <person name="Riley R."/>
            <person name="Rosling A."/>
            <person name="Salamov A."/>
            <person name="Schmidt O."/>
            <person name="Schmutz J."/>
            <person name="Skrede I."/>
            <person name="Stenlid J."/>
            <person name="Wiebenga A."/>
            <person name="Xie X."/>
            <person name="Kuees U."/>
            <person name="Hibbett D.S."/>
            <person name="Hoffmeister D."/>
            <person name="Hoegberg N."/>
            <person name="Martin F."/>
            <person name="Grigoriev I.V."/>
            <person name="Watkinson S.C."/>
        </authorList>
    </citation>
    <scope>NUCLEOTIDE SEQUENCE [LARGE SCALE GENOMIC DNA]</scope>
    <source>
        <strain evidence="17">strain S7.3</strain>
    </source>
</reference>
<proteinExistence type="predicted"/>
<evidence type="ECO:0000259" key="15">
    <source>
        <dbReference type="PROSITE" id="PS50994"/>
    </source>
</evidence>